<accession>A0AAE3MJE1</accession>
<sequence>MKTFFTSLLILIYAVNLVNCQVVDQVDDNAPMKSYEFYMKKYEQNLKARNFFLVVGGASIVAGVVVGLTEIPSVIADGLVDGLLYGETEGEGSSTPAILIIGGGAAGLTGLLLHTIANEHWRNAKKVQQRKSAKLYLGTSQQKISNINYHLPNNVGVTLFIPL</sequence>
<dbReference type="RefSeq" id="WP_266011086.1">
    <property type="nucleotide sequence ID" value="NZ_JAPFQP010000001.1"/>
</dbReference>
<reference evidence="1" key="1">
    <citation type="submission" date="2022-11" db="EMBL/GenBank/DDBJ databases">
        <title>The characterization of three novel Bacteroidetes species and genomic analysis of their roles in tidal elemental geochemical cycles.</title>
        <authorList>
            <person name="Ma K.-J."/>
        </authorList>
    </citation>
    <scope>NUCLEOTIDE SEQUENCE</scope>
    <source>
        <strain evidence="1">M415</strain>
    </source>
</reference>
<name>A0AAE3MJE1_9FLAO</name>
<dbReference type="EMBL" id="JAPFQP010000001">
    <property type="protein sequence ID" value="MCX2718790.1"/>
    <property type="molecule type" value="Genomic_DNA"/>
</dbReference>
<protein>
    <submittedName>
        <fullName evidence="1">Uncharacterized protein</fullName>
    </submittedName>
</protein>
<evidence type="ECO:0000313" key="2">
    <source>
        <dbReference type="Proteomes" id="UP001207116"/>
    </source>
</evidence>
<evidence type="ECO:0000313" key="1">
    <source>
        <dbReference type="EMBL" id="MCX2718790.1"/>
    </source>
</evidence>
<gene>
    <name evidence="1" type="ORF">OO016_04155</name>
</gene>
<comment type="caution">
    <text evidence="1">The sequence shown here is derived from an EMBL/GenBank/DDBJ whole genome shotgun (WGS) entry which is preliminary data.</text>
</comment>
<organism evidence="1 2">
    <name type="scientific">Lentiprolixibacter aurantiacus</name>
    <dbReference type="NCBI Taxonomy" id="2993939"/>
    <lineage>
        <taxon>Bacteria</taxon>
        <taxon>Pseudomonadati</taxon>
        <taxon>Bacteroidota</taxon>
        <taxon>Flavobacteriia</taxon>
        <taxon>Flavobacteriales</taxon>
        <taxon>Flavobacteriaceae</taxon>
        <taxon>Lentiprolixibacter</taxon>
    </lineage>
</organism>
<proteinExistence type="predicted"/>
<keyword evidence="2" id="KW-1185">Reference proteome</keyword>
<dbReference type="AlphaFoldDB" id="A0AAE3MJE1"/>
<dbReference type="Proteomes" id="UP001207116">
    <property type="component" value="Unassembled WGS sequence"/>
</dbReference>